<evidence type="ECO:0000256" key="5">
    <source>
        <dbReference type="SAM" id="Phobius"/>
    </source>
</evidence>
<dbReference type="Gene3D" id="1.10.287.130">
    <property type="match status" value="1"/>
</dbReference>
<dbReference type="InterPro" id="IPR013656">
    <property type="entry name" value="PAS_4"/>
</dbReference>
<dbReference type="Gene3D" id="3.30.565.10">
    <property type="entry name" value="Histidine kinase-like ATPase, C-terminal domain"/>
    <property type="match status" value="1"/>
</dbReference>
<dbReference type="SMART" id="SM00091">
    <property type="entry name" value="PAS"/>
    <property type="match status" value="1"/>
</dbReference>
<name>A0AA37W924_9GAMM</name>
<evidence type="ECO:0000313" key="9">
    <source>
        <dbReference type="EMBL" id="GLQ32699.1"/>
    </source>
</evidence>
<dbReference type="SMART" id="SM00387">
    <property type="entry name" value="HATPase_c"/>
    <property type="match status" value="1"/>
</dbReference>
<evidence type="ECO:0000259" key="7">
    <source>
        <dbReference type="PROSITE" id="PS50112"/>
    </source>
</evidence>
<organism evidence="9 10">
    <name type="scientific">Litoribrevibacter albus</name>
    <dbReference type="NCBI Taxonomy" id="1473156"/>
    <lineage>
        <taxon>Bacteria</taxon>
        <taxon>Pseudomonadati</taxon>
        <taxon>Pseudomonadota</taxon>
        <taxon>Gammaproteobacteria</taxon>
        <taxon>Oceanospirillales</taxon>
        <taxon>Oceanospirillaceae</taxon>
        <taxon>Litoribrevibacter</taxon>
    </lineage>
</organism>
<comment type="caution">
    <text evidence="9">The sequence shown here is derived from an EMBL/GenBank/DDBJ whole genome shotgun (WGS) entry which is preliminary data.</text>
</comment>
<dbReference type="CDD" id="cd00082">
    <property type="entry name" value="HisKA"/>
    <property type="match status" value="1"/>
</dbReference>
<proteinExistence type="predicted"/>
<gene>
    <name evidence="9" type="ORF">GCM10007876_31780</name>
</gene>
<dbReference type="SUPFAM" id="SSF47384">
    <property type="entry name" value="Homodimeric domain of signal transducing histidine kinase"/>
    <property type="match status" value="1"/>
</dbReference>
<dbReference type="AlphaFoldDB" id="A0AA37W924"/>
<dbReference type="NCBIfam" id="TIGR00229">
    <property type="entry name" value="sensory_box"/>
    <property type="match status" value="1"/>
</dbReference>
<keyword evidence="5" id="KW-0812">Transmembrane</keyword>
<dbReference type="PRINTS" id="PR00344">
    <property type="entry name" value="BCTRLSENSOR"/>
</dbReference>
<evidence type="ECO:0000259" key="8">
    <source>
        <dbReference type="PROSITE" id="PS50113"/>
    </source>
</evidence>
<dbReference type="GO" id="GO:0000155">
    <property type="term" value="F:phosphorelay sensor kinase activity"/>
    <property type="evidence" value="ECO:0007669"/>
    <property type="project" value="InterPro"/>
</dbReference>
<feature type="coiled-coil region" evidence="4">
    <location>
        <begin position="505"/>
        <end position="539"/>
    </location>
</feature>
<dbReference type="InterPro" id="IPR005467">
    <property type="entry name" value="His_kinase_dom"/>
</dbReference>
<dbReference type="Pfam" id="PF08448">
    <property type="entry name" value="PAS_4"/>
    <property type="match status" value="1"/>
</dbReference>
<dbReference type="Pfam" id="PF02518">
    <property type="entry name" value="HATPase_c"/>
    <property type="match status" value="1"/>
</dbReference>
<reference evidence="9" key="1">
    <citation type="journal article" date="2014" name="Int. J. Syst. Evol. Microbiol.">
        <title>Complete genome sequence of Corynebacterium casei LMG S-19264T (=DSM 44701T), isolated from a smear-ripened cheese.</title>
        <authorList>
            <consortium name="US DOE Joint Genome Institute (JGI-PGF)"/>
            <person name="Walter F."/>
            <person name="Albersmeier A."/>
            <person name="Kalinowski J."/>
            <person name="Ruckert C."/>
        </authorList>
    </citation>
    <scope>NUCLEOTIDE SEQUENCE</scope>
    <source>
        <strain evidence="9">NBRC 110071</strain>
    </source>
</reference>
<dbReference type="EMBL" id="BSNM01000016">
    <property type="protein sequence ID" value="GLQ32699.1"/>
    <property type="molecule type" value="Genomic_DNA"/>
</dbReference>
<dbReference type="SUPFAM" id="SSF55874">
    <property type="entry name" value="ATPase domain of HSP90 chaperone/DNA topoisomerase II/histidine kinase"/>
    <property type="match status" value="1"/>
</dbReference>
<feature type="transmembrane region" description="Helical" evidence="5">
    <location>
        <begin position="315"/>
        <end position="338"/>
    </location>
</feature>
<feature type="domain" description="PAC" evidence="8">
    <location>
        <begin position="456"/>
        <end position="514"/>
    </location>
</feature>
<evidence type="ECO:0000256" key="2">
    <source>
        <dbReference type="ARBA" id="ARBA00012438"/>
    </source>
</evidence>
<keyword evidence="5" id="KW-0472">Membrane</keyword>
<feature type="domain" description="Histidine kinase" evidence="6">
    <location>
        <begin position="566"/>
        <end position="800"/>
    </location>
</feature>
<dbReference type="InterPro" id="IPR004358">
    <property type="entry name" value="Sig_transdc_His_kin-like_C"/>
</dbReference>
<dbReference type="Gene3D" id="3.30.450.20">
    <property type="entry name" value="PAS domain"/>
    <property type="match status" value="1"/>
</dbReference>
<dbReference type="PANTHER" id="PTHR43065">
    <property type="entry name" value="SENSOR HISTIDINE KINASE"/>
    <property type="match status" value="1"/>
</dbReference>
<reference evidence="9" key="2">
    <citation type="submission" date="2023-01" db="EMBL/GenBank/DDBJ databases">
        <title>Draft genome sequence of Litoribrevibacter albus strain NBRC 110071.</title>
        <authorList>
            <person name="Sun Q."/>
            <person name="Mori K."/>
        </authorList>
    </citation>
    <scope>NUCLEOTIDE SEQUENCE</scope>
    <source>
        <strain evidence="9">NBRC 110071</strain>
    </source>
</reference>
<evidence type="ECO:0000256" key="1">
    <source>
        <dbReference type="ARBA" id="ARBA00000085"/>
    </source>
</evidence>
<protein>
    <recommendedName>
        <fullName evidence="2">histidine kinase</fullName>
        <ecNumber evidence="2">2.7.13.3</ecNumber>
    </recommendedName>
</protein>
<dbReference type="InterPro" id="IPR000014">
    <property type="entry name" value="PAS"/>
</dbReference>
<keyword evidence="10" id="KW-1185">Reference proteome</keyword>
<dbReference type="SUPFAM" id="SSF55785">
    <property type="entry name" value="PYP-like sensor domain (PAS domain)"/>
    <property type="match status" value="1"/>
</dbReference>
<evidence type="ECO:0000313" key="10">
    <source>
        <dbReference type="Proteomes" id="UP001161389"/>
    </source>
</evidence>
<sequence>MRWISKMTSRAGLPFHRLISACLCLSLSVTAFVCLWFYYTNTTNMLHDSAQDHTRQLRKLTSLVLENRQAELEHVLSILQQDQQLNQLTLQQSSLVVESTNYEHLTRQIHQRLNELLSTYATDLDLLLFVPIRGGKEIIAGHSSYHLDNMITELRNHLPNLGAQLFTPNSEFSGVAYHNIASGMAYSKELIGGPLNKRLGYLFGINLFNNNVQLLRRIVNNTGVDGATLVIQPSSDPKVAVTGTSRDHANGSLEPIAWMNQVGTTPIYQANDEYPDEHFSVIDLLGDHDIAHQDATQLQLILWQKESYLTSHYQLFTQTLILVVGLVLLLGTGIAVLATKISSRSLNYLTKFAEKQTSDTDTPHFEATPIYEINQVGRRLEQAMQDVVSNEEMYRNILNYSGSVVYIKTLDGRYQFVNSEFECVTGIPHSEVYGKTNEDIFPPRVAEEFTNHDNKVLQEMRVLNFREDLVKDGETFSFISVKFPIKNQQGDIIYICGFLTDITGIIQTQEELSREKARAEEATTQLNSLNKSLADAITKKTMELESTQESLIQSEKLASLGSLVAGISHELNTPIGTALTVSTTLEERIAHLHEDFLSGSLSKRAMENYLQDLNESSSILIRSLSSAIELISSFKQLSVDQTSAQRRTFSLKKTLEEVAITHRHLLSDSPIQLIAMIYEDAQLDSYPGALVQVMNNLIHNAINHGFADDFKGNIIITTKLEAGHAIINISDNGYGIPAESQKKVFDPFFTTKLGQGGSGLGLHIVHSIVTGILGGSIVLNSRHGGVNTGTDFQITLPLIAPHHTEASHSKASITETSNT</sequence>
<evidence type="ECO:0000259" key="6">
    <source>
        <dbReference type="PROSITE" id="PS50109"/>
    </source>
</evidence>
<dbReference type="CDD" id="cd00075">
    <property type="entry name" value="HATPase"/>
    <property type="match status" value="1"/>
</dbReference>
<dbReference type="PROSITE" id="PS50109">
    <property type="entry name" value="HIS_KIN"/>
    <property type="match status" value="1"/>
</dbReference>
<feature type="domain" description="PAS" evidence="7">
    <location>
        <begin position="390"/>
        <end position="460"/>
    </location>
</feature>
<dbReference type="PROSITE" id="PS50112">
    <property type="entry name" value="PAS"/>
    <property type="match status" value="1"/>
</dbReference>
<dbReference type="InterPro" id="IPR035965">
    <property type="entry name" value="PAS-like_dom_sf"/>
</dbReference>
<dbReference type="EC" id="2.7.13.3" evidence="2"/>
<dbReference type="InterPro" id="IPR000700">
    <property type="entry name" value="PAS-assoc_C"/>
</dbReference>
<feature type="transmembrane region" description="Helical" evidence="5">
    <location>
        <begin position="21"/>
        <end position="39"/>
    </location>
</feature>
<dbReference type="PROSITE" id="PS50113">
    <property type="entry name" value="PAC"/>
    <property type="match status" value="1"/>
</dbReference>
<dbReference type="InterPro" id="IPR036097">
    <property type="entry name" value="HisK_dim/P_sf"/>
</dbReference>
<dbReference type="Proteomes" id="UP001161389">
    <property type="component" value="Unassembled WGS sequence"/>
</dbReference>
<dbReference type="InterPro" id="IPR036890">
    <property type="entry name" value="HATPase_C_sf"/>
</dbReference>
<accession>A0AA37W924</accession>
<evidence type="ECO:0000256" key="3">
    <source>
        <dbReference type="ARBA" id="ARBA00022553"/>
    </source>
</evidence>
<dbReference type="CDD" id="cd00130">
    <property type="entry name" value="PAS"/>
    <property type="match status" value="1"/>
</dbReference>
<dbReference type="InterPro" id="IPR003661">
    <property type="entry name" value="HisK_dim/P_dom"/>
</dbReference>
<comment type="catalytic activity">
    <reaction evidence="1">
        <text>ATP + protein L-histidine = ADP + protein N-phospho-L-histidine.</text>
        <dbReference type="EC" id="2.7.13.3"/>
    </reaction>
</comment>
<dbReference type="InterPro" id="IPR003594">
    <property type="entry name" value="HATPase_dom"/>
</dbReference>
<evidence type="ECO:0000256" key="4">
    <source>
        <dbReference type="SAM" id="Coils"/>
    </source>
</evidence>
<keyword evidence="5" id="KW-1133">Transmembrane helix</keyword>
<keyword evidence="3" id="KW-0597">Phosphoprotein</keyword>
<keyword evidence="4" id="KW-0175">Coiled coil</keyword>